<keyword evidence="1" id="KW-0614">Plasmid</keyword>
<sequence length="161" mass="17494">MIDPLSVIAGVVTTVLLPKALEKVGEKIGETAWDKSAEAIQSVRETVQAKLQTAGTAGLLTRAEANPTEANTQVLQAEIVTQMQEDQDFATKLQELVKQMQSQSPTVQVILEELRVRGKVEIGNIKQVNEGQTNAQQTFGKNWQVGGDVKVGDINQENRGL</sequence>
<reference evidence="1 2" key="1">
    <citation type="submission" date="2017-11" db="EMBL/GenBank/DDBJ databases">
        <title>Complete genome of a free-living desiccation-tolerant cyanobacterium and its photosynthetic adaptation to extreme terrestrial habitat.</title>
        <authorList>
            <person name="Shang J."/>
        </authorList>
    </citation>
    <scope>NUCLEOTIDE SEQUENCE [LARGE SCALE GENOMIC DNA]</scope>
    <source>
        <strain evidence="1 2">CCNUN1</strain>
        <plasmid evidence="2">pnfsy08</plasmid>
    </source>
</reference>
<protein>
    <submittedName>
        <fullName evidence="1">Methyl-accepting chemotaxis protein</fullName>
    </submittedName>
</protein>
<geneLocation type="plasmid" evidence="2">
    <name>pnfsy08</name>
</geneLocation>
<dbReference type="KEGG" id="nfl:COO91_11026"/>
<dbReference type="OrthoDB" id="490503at2"/>
<gene>
    <name evidence="1" type="ORF">COO91_11026</name>
</gene>
<accession>A0A2K8TAU4</accession>
<keyword evidence="2" id="KW-1185">Reference proteome</keyword>
<evidence type="ECO:0000313" key="2">
    <source>
        <dbReference type="Proteomes" id="UP000232003"/>
    </source>
</evidence>
<proteinExistence type="predicted"/>
<name>A0A2K8TAU4_9NOSO</name>
<dbReference type="RefSeq" id="WP_100904339.1">
    <property type="nucleotide sequence ID" value="NZ_CAWNNC010000009.1"/>
</dbReference>
<evidence type="ECO:0000313" key="1">
    <source>
        <dbReference type="EMBL" id="AUB44779.1"/>
    </source>
</evidence>
<dbReference type="EMBL" id="CP024793">
    <property type="protein sequence ID" value="AUB44779.1"/>
    <property type="molecule type" value="Genomic_DNA"/>
</dbReference>
<dbReference type="Proteomes" id="UP000232003">
    <property type="component" value="Plasmid pNFSY08"/>
</dbReference>
<organism evidence="1 2">
    <name type="scientific">Nostoc flagelliforme CCNUN1</name>
    <dbReference type="NCBI Taxonomy" id="2038116"/>
    <lineage>
        <taxon>Bacteria</taxon>
        <taxon>Bacillati</taxon>
        <taxon>Cyanobacteriota</taxon>
        <taxon>Cyanophyceae</taxon>
        <taxon>Nostocales</taxon>
        <taxon>Nostocaceae</taxon>
        <taxon>Nostoc</taxon>
    </lineage>
</organism>
<dbReference type="AlphaFoldDB" id="A0A2K8TAU4"/>